<gene>
    <name evidence="8" type="primary">mprF</name>
    <name evidence="8" type="ORF">ASD8599_01857</name>
</gene>
<feature type="transmembrane region" description="Helical" evidence="6">
    <location>
        <begin position="89"/>
        <end position="115"/>
    </location>
</feature>
<dbReference type="PANTHER" id="PTHR34697:SF2">
    <property type="entry name" value="PHOSPHATIDYLGLYCEROL LYSYLTRANSFERASE"/>
    <property type="match status" value="1"/>
</dbReference>
<feature type="transmembrane region" description="Helical" evidence="6">
    <location>
        <begin position="236"/>
        <end position="257"/>
    </location>
</feature>
<evidence type="ECO:0000256" key="3">
    <source>
        <dbReference type="ARBA" id="ARBA00022692"/>
    </source>
</evidence>
<feature type="transmembrane region" description="Helical" evidence="6">
    <location>
        <begin position="157"/>
        <end position="175"/>
    </location>
</feature>
<sequence length="641" mass="69158">MSITKQRVLPKTVRAVVPLAVLLGCGYLLSTKITLDTVMALPAQLAHITWQAWVASVALTVISLWAVGRYDGVAHAHFATRIPNHQARWTGSMAIALAQTLGFGLFTGAVARWRILTDLSLPKAFQISAFVSLSFVISWAMVTALASIVLKGPNWAFWPSVGVLLAAPVFAWLLFRFPAFEFKRLSRRFDGVRLQFPTLRSAGALLLWAKMDTFAAAAAFFVLLPTDVAPESAIGLAGFIPVFLLALGAALISNTPGGVGPFELALFTMLPQIPVDALLTSIVAFRLVYYAGPAACVLLALFIPFGAKPRQGPYPIPNLSDAPNSELGVIKQNGGYILADAKSAIAVWPTGQTLTALCDPIVGDAQTAIIALTAEARTTGRMPFIYKCNSKTALIARATGWAVMHISDDALLTPALFNLDTPARRGLRRKLRAAQKSGVMIQSATNPPWTQMAHVDAAWQTAHGSARGGTMGRFCPDYLSDHFIALAFCDDDLVAFATFQRCKYEWCLDVMRHTGRMPDGTMHALVTHAVQAAASAQIARVSLAATPACPDPSRAMFRWAAKIAVTRAGGPGLRQFKSAFAPSWQPRYAAAQNQPSLLFGLADIAREVHHPVQIEPAFPRAAIHNFHNVDENYELASQHAS</sequence>
<evidence type="ECO:0000256" key="2">
    <source>
        <dbReference type="ARBA" id="ARBA00022475"/>
    </source>
</evidence>
<reference evidence="8 9" key="1">
    <citation type="submission" date="2018-03" db="EMBL/GenBank/DDBJ databases">
        <authorList>
            <person name="Keele B.F."/>
        </authorList>
    </citation>
    <scope>NUCLEOTIDE SEQUENCE [LARGE SCALE GENOMIC DNA]</scope>
    <source>
        <strain evidence="8 9">CECT 8599</strain>
    </source>
</reference>
<keyword evidence="4 6" id="KW-1133">Transmembrane helix</keyword>
<evidence type="ECO:0000259" key="7">
    <source>
        <dbReference type="Pfam" id="PF09924"/>
    </source>
</evidence>
<evidence type="ECO:0000313" key="8">
    <source>
        <dbReference type="EMBL" id="SPH21112.1"/>
    </source>
</evidence>
<dbReference type="GO" id="GO:0005886">
    <property type="term" value="C:plasma membrane"/>
    <property type="evidence" value="ECO:0007669"/>
    <property type="project" value="UniProtKB-SubCell"/>
</dbReference>
<keyword evidence="5 6" id="KW-0472">Membrane</keyword>
<dbReference type="InterPro" id="IPR024320">
    <property type="entry name" value="LPG_synthase_C"/>
</dbReference>
<dbReference type="Proteomes" id="UP000244880">
    <property type="component" value="Unassembled WGS sequence"/>
</dbReference>
<keyword evidence="8" id="KW-0012">Acyltransferase</keyword>
<dbReference type="RefSeq" id="WP_108828230.1">
    <property type="nucleotide sequence ID" value="NZ_OMOR01000001.1"/>
</dbReference>
<accession>A0A2R8BDM0</accession>
<dbReference type="InterPro" id="IPR016181">
    <property type="entry name" value="Acyl_CoA_acyltransferase"/>
</dbReference>
<keyword evidence="8" id="KW-0808">Transferase</keyword>
<dbReference type="PANTHER" id="PTHR34697">
    <property type="entry name" value="PHOSPHATIDYLGLYCEROL LYSYLTRANSFERASE"/>
    <property type="match status" value="1"/>
</dbReference>
<evidence type="ECO:0000313" key="9">
    <source>
        <dbReference type="Proteomes" id="UP000244880"/>
    </source>
</evidence>
<evidence type="ECO:0000256" key="4">
    <source>
        <dbReference type="ARBA" id="ARBA00022989"/>
    </source>
</evidence>
<feature type="transmembrane region" description="Helical" evidence="6">
    <location>
        <begin position="205"/>
        <end position="224"/>
    </location>
</feature>
<dbReference type="EC" id="2.3.2.3" evidence="8"/>
<dbReference type="OrthoDB" id="145485at2"/>
<protein>
    <submittedName>
        <fullName evidence="8">Phosphatidylglycerol lysyltransferase</fullName>
        <ecNumber evidence="8">2.3.2.3</ecNumber>
    </submittedName>
</protein>
<keyword evidence="3 6" id="KW-0812">Transmembrane</keyword>
<feature type="transmembrane region" description="Helical" evidence="6">
    <location>
        <begin position="277"/>
        <end position="303"/>
    </location>
</feature>
<feature type="transmembrane region" description="Helical" evidence="6">
    <location>
        <begin position="12"/>
        <end position="30"/>
    </location>
</feature>
<keyword evidence="9" id="KW-1185">Reference proteome</keyword>
<evidence type="ECO:0000256" key="1">
    <source>
        <dbReference type="ARBA" id="ARBA00004651"/>
    </source>
</evidence>
<dbReference type="GO" id="GO:0050071">
    <property type="term" value="F:phosphatidylglycerol lysyltransferase activity"/>
    <property type="evidence" value="ECO:0007669"/>
    <property type="project" value="UniProtKB-EC"/>
</dbReference>
<evidence type="ECO:0000256" key="5">
    <source>
        <dbReference type="ARBA" id="ARBA00023136"/>
    </source>
</evidence>
<proteinExistence type="predicted"/>
<dbReference type="GO" id="GO:0055091">
    <property type="term" value="P:phospholipid homeostasis"/>
    <property type="evidence" value="ECO:0007669"/>
    <property type="project" value="TreeGrafter"/>
</dbReference>
<evidence type="ECO:0000256" key="6">
    <source>
        <dbReference type="SAM" id="Phobius"/>
    </source>
</evidence>
<name>A0A2R8BDM0_9RHOB</name>
<organism evidence="8 9">
    <name type="scientific">Ascidiaceihabitans donghaensis</name>
    <dbReference type="NCBI Taxonomy" id="1510460"/>
    <lineage>
        <taxon>Bacteria</taxon>
        <taxon>Pseudomonadati</taxon>
        <taxon>Pseudomonadota</taxon>
        <taxon>Alphaproteobacteria</taxon>
        <taxon>Rhodobacterales</taxon>
        <taxon>Paracoccaceae</taxon>
        <taxon>Ascidiaceihabitans</taxon>
    </lineage>
</organism>
<dbReference type="EMBL" id="OMOR01000001">
    <property type="protein sequence ID" value="SPH21112.1"/>
    <property type="molecule type" value="Genomic_DNA"/>
</dbReference>
<dbReference type="Pfam" id="PF09924">
    <property type="entry name" value="LPG_synthase_C"/>
    <property type="match status" value="1"/>
</dbReference>
<keyword evidence="2" id="KW-1003">Cell membrane</keyword>
<comment type="subcellular location">
    <subcellularLocation>
        <location evidence="1">Cell membrane</location>
        <topology evidence="1">Multi-pass membrane protein</topology>
    </subcellularLocation>
</comment>
<feature type="transmembrane region" description="Helical" evidence="6">
    <location>
        <begin position="50"/>
        <end position="68"/>
    </location>
</feature>
<dbReference type="InterPro" id="IPR051211">
    <property type="entry name" value="PG_lysyltransferase"/>
</dbReference>
<dbReference type="SUPFAM" id="SSF55729">
    <property type="entry name" value="Acyl-CoA N-acyltransferases (Nat)"/>
    <property type="match status" value="1"/>
</dbReference>
<feature type="domain" description="Phosphatidylglycerol lysyltransferase C-terminal" evidence="7">
    <location>
        <begin position="322"/>
        <end position="590"/>
    </location>
</feature>
<dbReference type="AlphaFoldDB" id="A0A2R8BDM0"/>
<feature type="transmembrane region" description="Helical" evidence="6">
    <location>
        <begin position="127"/>
        <end position="150"/>
    </location>
</feature>
<dbReference type="PROSITE" id="PS51257">
    <property type="entry name" value="PROKAR_LIPOPROTEIN"/>
    <property type="match status" value="1"/>
</dbReference>